<comment type="caution">
    <text evidence="2">The sequence shown here is derived from an EMBL/GenBank/DDBJ whole genome shotgun (WGS) entry which is preliminary data.</text>
</comment>
<evidence type="ECO:0000313" key="2">
    <source>
        <dbReference type="EMBL" id="PSJ80675.1"/>
    </source>
</evidence>
<dbReference type="Proteomes" id="UP000241868">
    <property type="component" value="Unassembled WGS sequence"/>
</dbReference>
<dbReference type="OrthoDB" id="8604388at2"/>
<proteinExistence type="predicted"/>
<protein>
    <submittedName>
        <fullName evidence="2">Uncharacterized protein</fullName>
    </submittedName>
</protein>
<dbReference type="AlphaFoldDB" id="A0A2P7U161"/>
<keyword evidence="3" id="KW-1185">Reference proteome</keyword>
<organism evidence="2 3">
    <name type="scientific">Neisseria iguanae</name>
    <dbReference type="NCBI Taxonomy" id="90242"/>
    <lineage>
        <taxon>Bacteria</taxon>
        <taxon>Pseudomonadati</taxon>
        <taxon>Pseudomonadota</taxon>
        <taxon>Betaproteobacteria</taxon>
        <taxon>Neisseriales</taxon>
        <taxon>Neisseriaceae</taxon>
        <taxon>Neisseria</taxon>
    </lineage>
</organism>
<keyword evidence="1" id="KW-0812">Transmembrane</keyword>
<feature type="transmembrane region" description="Helical" evidence="1">
    <location>
        <begin position="26"/>
        <end position="45"/>
    </location>
</feature>
<name>A0A2P7U161_9NEIS</name>
<dbReference type="RefSeq" id="WP_106741037.1">
    <property type="nucleotide sequence ID" value="NZ_PXYY01000020.1"/>
</dbReference>
<accession>A0A2P7U161</accession>
<feature type="transmembrane region" description="Helical" evidence="1">
    <location>
        <begin position="65"/>
        <end position="86"/>
    </location>
</feature>
<evidence type="ECO:0000256" key="1">
    <source>
        <dbReference type="SAM" id="Phobius"/>
    </source>
</evidence>
<dbReference type="EMBL" id="PXYY01000020">
    <property type="protein sequence ID" value="PSJ80675.1"/>
    <property type="molecule type" value="Genomic_DNA"/>
</dbReference>
<evidence type="ECO:0000313" key="3">
    <source>
        <dbReference type="Proteomes" id="UP000241868"/>
    </source>
</evidence>
<keyword evidence="1" id="KW-0472">Membrane</keyword>
<reference evidence="2 3" key="1">
    <citation type="submission" date="2018-03" db="EMBL/GenBank/DDBJ databases">
        <title>Neisseria weixii sp. nov., isolated from the intestinal contents of Tibetan Plateau pika (Ochotona curzoniae) in Yushu, Qinghai Province, China.</title>
        <authorList>
            <person name="Gui Z."/>
        </authorList>
    </citation>
    <scope>NUCLEOTIDE SEQUENCE [LARGE SCALE GENOMIC DNA]</scope>
    <source>
        <strain evidence="2 3">ATCC 51483</strain>
    </source>
</reference>
<gene>
    <name evidence="2" type="ORF">C7N83_04860</name>
</gene>
<keyword evidence="1" id="KW-1133">Transmembrane helix</keyword>
<sequence length="112" mass="13117">MYNANLREQMIIRKAKRRSASITTKSILAFLVIWGLWALTAYLVIDDHHALFMQPLVGSWTLWDIFRTALVIVLSQLVILQAWSILVKYCMDRQRKEDNFEDVFGPSENHHV</sequence>